<proteinExistence type="predicted"/>
<organism evidence="2 3">
    <name type="scientific">Sulfuricurvum kujiense (strain ATCC BAA-921 / DSM 16994 / JCM 11577 / YK-1)</name>
    <dbReference type="NCBI Taxonomy" id="709032"/>
    <lineage>
        <taxon>Bacteria</taxon>
        <taxon>Pseudomonadati</taxon>
        <taxon>Campylobacterota</taxon>
        <taxon>Epsilonproteobacteria</taxon>
        <taxon>Campylobacterales</taxon>
        <taxon>Sulfurimonadaceae</taxon>
        <taxon>Sulfuricurvum</taxon>
    </lineage>
</organism>
<reference evidence="2 3" key="1">
    <citation type="journal article" date="2012" name="Stand. Genomic Sci.">
        <title>Complete genome sequence of the sulfur compounds oxidizing chemolithoautotroph Sulfuricurvum kujiense type strain (YK-1(T)).</title>
        <authorList>
            <person name="Han C."/>
            <person name="Kotsyurbenko O."/>
            <person name="Chertkov O."/>
            <person name="Held B."/>
            <person name="Lapidus A."/>
            <person name="Nolan M."/>
            <person name="Lucas S."/>
            <person name="Hammon N."/>
            <person name="Deshpande S."/>
            <person name="Cheng J.F."/>
            <person name="Tapia R."/>
            <person name="Goodwin L.A."/>
            <person name="Pitluck S."/>
            <person name="Liolios K."/>
            <person name="Pagani I."/>
            <person name="Ivanova N."/>
            <person name="Mavromatis K."/>
            <person name="Mikhailova N."/>
            <person name="Pati A."/>
            <person name="Chen A."/>
            <person name="Palaniappan K."/>
            <person name="Land M."/>
            <person name="Hauser L."/>
            <person name="Chang Y.J."/>
            <person name="Jeffries C.D."/>
            <person name="Brambilla E.M."/>
            <person name="Rohde M."/>
            <person name="Spring S."/>
            <person name="Sikorski J."/>
            <person name="Goker M."/>
            <person name="Woyke T."/>
            <person name="Bristow J."/>
            <person name="Eisen J.A."/>
            <person name="Markowitz V."/>
            <person name="Hugenholtz P."/>
            <person name="Kyrpides N.C."/>
            <person name="Klenk H.P."/>
            <person name="Detter J.C."/>
        </authorList>
    </citation>
    <scope>NUCLEOTIDE SEQUENCE [LARGE SCALE GENOMIC DNA]</scope>
    <source>
        <strain evidence="3">ATCC BAA-921 / DSM 16994 / JCM 11577 / YK-1</strain>
    </source>
</reference>
<dbReference type="InterPro" id="IPR013445">
    <property type="entry name" value="CDP_4_6_deHydtase"/>
</dbReference>
<sequence length="366" mass="41913">MFKNIYNGKKVLITGHTGFKGSWLSIWLLKLGAKVVGISKDIPTKPSMFEELEIERQITHYQTDIRDLPAVQSIISAEHPDFVFHLAAQPIVSLSYTDPIETLSSNIMGTANVLEALRLSNHPCTAIIITSDKAYDNVEQVWGYREDDKMGGKDIYSGSKGAAELVIKSYFHSFFRSRESQVKIAIGRAGNVIGGGDWAQDRIVVDCMRSWSQNEKVEIRSPDATRPWQHVLEPLSGYLQLGAELHLNVSLHGEAFNFGPRAEQNHTVKQLLEDLSRYWHFDTAMDAFTVTDHIPFHEAGLLKLNCDKALFSLKWHSTLRYEQTIRFTSEWYYDFYRTKGDMYLKTLQQIEEYEHLATKDSLQWTE</sequence>
<evidence type="ECO:0000313" key="3">
    <source>
        <dbReference type="Proteomes" id="UP000008721"/>
    </source>
</evidence>
<accession>E4TYB9</accession>
<dbReference type="Proteomes" id="UP000008721">
    <property type="component" value="Chromosome"/>
</dbReference>
<dbReference type="Gene3D" id="3.40.50.720">
    <property type="entry name" value="NAD(P)-binding Rossmann-like Domain"/>
    <property type="match status" value="1"/>
</dbReference>
<dbReference type="Pfam" id="PF16363">
    <property type="entry name" value="GDP_Man_Dehyd"/>
    <property type="match status" value="1"/>
</dbReference>
<dbReference type="AlphaFoldDB" id="E4TYB9"/>
<dbReference type="PANTHER" id="PTHR43000">
    <property type="entry name" value="DTDP-D-GLUCOSE 4,6-DEHYDRATASE-RELATED"/>
    <property type="match status" value="1"/>
</dbReference>
<dbReference type="KEGG" id="sku:Sulku_2404"/>
<dbReference type="InterPro" id="IPR036291">
    <property type="entry name" value="NAD(P)-bd_dom_sf"/>
</dbReference>
<keyword evidence="3" id="KW-1185">Reference proteome</keyword>
<dbReference type="SUPFAM" id="SSF51735">
    <property type="entry name" value="NAD(P)-binding Rossmann-fold domains"/>
    <property type="match status" value="1"/>
</dbReference>
<protein>
    <submittedName>
        <fullName evidence="2">CDP-glucose 4,6-dehydratase</fullName>
    </submittedName>
</protein>
<evidence type="ECO:0000259" key="1">
    <source>
        <dbReference type="Pfam" id="PF16363"/>
    </source>
</evidence>
<dbReference type="eggNOG" id="COG0451">
    <property type="taxonomic scope" value="Bacteria"/>
</dbReference>
<dbReference type="STRING" id="709032.Sulku_2404"/>
<dbReference type="EMBL" id="CP002355">
    <property type="protein sequence ID" value="ADR35064.1"/>
    <property type="molecule type" value="Genomic_DNA"/>
</dbReference>
<dbReference type="OrthoDB" id="9779041at2"/>
<dbReference type="RefSeq" id="WP_013461261.1">
    <property type="nucleotide sequence ID" value="NC_014762.1"/>
</dbReference>
<feature type="domain" description="NAD(P)-binding" evidence="1">
    <location>
        <begin position="12"/>
        <end position="326"/>
    </location>
</feature>
<gene>
    <name evidence="2" type="ordered locus">Sulku_2404</name>
</gene>
<evidence type="ECO:0000313" key="2">
    <source>
        <dbReference type="EMBL" id="ADR35064.1"/>
    </source>
</evidence>
<name>E4TYB9_SULKY</name>
<dbReference type="NCBIfam" id="TIGR02622">
    <property type="entry name" value="CDP_4_6_dhtase"/>
    <property type="match status" value="1"/>
</dbReference>
<dbReference type="Gene3D" id="3.90.25.10">
    <property type="entry name" value="UDP-galactose 4-epimerase, domain 1"/>
    <property type="match status" value="1"/>
</dbReference>
<dbReference type="InterPro" id="IPR016040">
    <property type="entry name" value="NAD(P)-bd_dom"/>
</dbReference>
<dbReference type="CDD" id="cd05252">
    <property type="entry name" value="CDP_GD_SDR_e"/>
    <property type="match status" value="1"/>
</dbReference>
<dbReference type="HOGENOM" id="CLU_007383_1_7_7"/>